<dbReference type="InParanoid" id="A0A1Z5J6P6"/>
<evidence type="ECO:0000256" key="7">
    <source>
        <dbReference type="SAM" id="MobiDB-lite"/>
    </source>
</evidence>
<evidence type="ECO:0000256" key="4">
    <source>
        <dbReference type="ARBA" id="ARBA00023175"/>
    </source>
</evidence>
<feature type="coiled-coil region" evidence="6">
    <location>
        <begin position="1636"/>
        <end position="1738"/>
    </location>
</feature>
<dbReference type="InterPro" id="IPR027640">
    <property type="entry name" value="Kinesin-like_fam"/>
</dbReference>
<protein>
    <submittedName>
        <fullName evidence="9">Centromeric protein E</fullName>
    </submittedName>
</protein>
<dbReference type="SMART" id="SM00129">
    <property type="entry name" value="KISc"/>
    <property type="match status" value="1"/>
</dbReference>
<evidence type="ECO:0000256" key="2">
    <source>
        <dbReference type="ARBA" id="ARBA00022840"/>
    </source>
</evidence>
<keyword evidence="3 6" id="KW-0175">Coiled coil</keyword>
<reference evidence="9 10" key="1">
    <citation type="journal article" date="2015" name="Plant Cell">
        <title>Oil accumulation by the oleaginous diatom Fistulifera solaris as revealed by the genome and transcriptome.</title>
        <authorList>
            <person name="Tanaka T."/>
            <person name="Maeda Y."/>
            <person name="Veluchamy A."/>
            <person name="Tanaka M."/>
            <person name="Abida H."/>
            <person name="Marechal E."/>
            <person name="Bowler C."/>
            <person name="Muto M."/>
            <person name="Sunaga Y."/>
            <person name="Tanaka M."/>
            <person name="Yoshino T."/>
            <person name="Taniguchi T."/>
            <person name="Fukuda Y."/>
            <person name="Nemoto M."/>
            <person name="Matsumoto M."/>
            <person name="Wong P.S."/>
            <person name="Aburatani S."/>
            <person name="Fujibuchi W."/>
        </authorList>
    </citation>
    <scope>NUCLEOTIDE SEQUENCE [LARGE SCALE GENOMIC DNA]</scope>
    <source>
        <strain evidence="9 10">JPCC DA0580</strain>
    </source>
</reference>
<feature type="coiled-coil region" evidence="6">
    <location>
        <begin position="1459"/>
        <end position="1526"/>
    </location>
</feature>
<evidence type="ECO:0000313" key="9">
    <source>
        <dbReference type="EMBL" id="GAX09675.1"/>
    </source>
</evidence>
<feature type="coiled-coil region" evidence="6">
    <location>
        <begin position="405"/>
        <end position="463"/>
    </location>
</feature>
<gene>
    <name evidence="9" type="ORF">FisN_19Lh143</name>
</gene>
<sequence length="2010" mass="226785">MNSTPVKDHFRITPKKTPRVGPGSKASRENLPRKAKNTPVNYSDQNDKAEEGIQVAIRMRPMNKKEAQSKKIWKVLPRFASVTQMTPDGQPLSERVTGRTFFTYDKAFPETATTRDVYDAMAKEIVQSAITGVNGTVFAYGQTSSGKTFTMQGCGTIEEGLNGNGGGIVHMAAADIFQNIANQPNRVFLVRASFLEIYNEDVRDLLSSDNKTLPIREDPRRGVFVQCEEEIVSNFEDLLGVLFRGDKSRSFASTAMNERSSRSHTILRITIESREKTVDDATGDDSDGGGAVLVSTLNLVDLAGSESVRHTGATGERQKEGGMINQSLLTLSRVIVALGSSNQTHINFRDSKLTRILQPSLSGNSRISFICCATPTEMCLEETRSTLQFAARAKLVKTNARVNEVLDDRSIIKKLQRELEEARRQANGLGVEPEHLKALEKKAASAGSAAREAEEKLKRLQASILNSGSLLGEKKDDRTVIVQKRRLSEGCVGLASNQTPQKVLNQIPESNTAPRLNKKARSHLVPRVESDTELGLYKQALLAKSSSLSKEKKDLALALENVQQREVALADALAKLNVVTLERDELNEQLSGASGRILEFQQSISEKETLIQSGNDQIESLVHQLQTQLTDRRDLEQVVDVLQSEKLQIEKALKTAMDEKNQAADNYEHDCATLKNDLEKLAFAFEEKSELVETLMEKSTELSTCLSKEEHNRSIMALELNKLKSMLVKAGKERDELRKQLEQSKEINCKLDDRLKKVSCDHEETKSALERTTAELCDQKSKCSSLESRITGFEKFVKEQEEKLAESSATLTAMSRDLDCQNESNGLLSEENNTLNDELRKVREENGVLKSDSIRLEHGLVAANLKIENLLGQAGDAAQLRLKLDSVMGDLARLETEKMGVEKELLLVSEKEAKLTAELSRLSEENGSLQSQIEIGDVLLDESRNQTSSLTDKLTKLCEILEEKKKENEGLVERNHELESLLDNSLQRVSAMEREQEDMISKSKAEMEELKSCVALLETNTSVLVEEKEHLNKQVVNFEEVKEELKNLGVECDEYKNQVSLLRNVISGHVATCQNSAKTIAGLQLELAERKQRNSELQHYEEAAQKTKQHVDDLTIQLEETKELVTNLENQLRATDEELARSKEELVTIHAESKNHQSVIRKLEEEVSNRAEEVESVRNIGADTLRSYSEESENRIKLLTMQLSSIESTKKEMEMEFYAAKESLQMYTEEVSKLSMEIRKLNDQMLQRDRLIDDLTLQVKSGDEAKQRIVNLSEELATLQDDLDKLNKLHAAAETRCAELNQAISAKDDELINLHEMLESSIDRETSFKHKLNDLEDELATKETILTQSLERHQLDRRELAEEIAKYQSTIDELRETLNQSKSAHEDGYLKEIEELKMLLTSSNTIADEAQEKMRQALAEVSRKNEEIIYLTNRAADLKERLGHANSLHQSGVQPSEALEEALSKKDELQRDMELMKAKHSKFESDMITLMSEEKHRIVTEAEERMKEIEGELHNTQELLRQSEREAYLARQRCDEIHDQLRTASSSSAALLVQVGQLQSENDNLKKSLQLEDEARSSEKKSLLAEVECRVFDLETEKQTLQRELERAEFTRQSEALNSKELRIKVSEMEILLRNATVKAEAVKKLEARLSTAEEEILTKEKQIRSLSEEVLRLQQSGIGEEAAPDVISELNEQIRLKDERIKKLKKSTLTKEQVAAMKKLKEKSKMDQESLKAAQQKIAELEMSLRSTSSGDAESTELTRLRFHIEAIEKKLRKYASHCQQLEEERARLAHVLRGAKLSDIDPEDLSRSIVNLCDKVASLEEKYKMSESNHHETKIIDQLQTQNASLESRLKESLSEISTVRAVEQRLKVELSVMQQEQEKLHKSLNESRHSADSLMSDSTRKLRFLEKENLQLISDLKTMRKDLQNANAKISMLELKHANIPTPAPSSLPNLPSYKLPPKAEITAMDKENEPTRTNVNAPPSPAVNKPFSRLHNAPVDEENTQECAQS</sequence>
<dbReference type="PANTHER" id="PTHR47968">
    <property type="entry name" value="CENTROMERE PROTEIN E"/>
    <property type="match status" value="1"/>
</dbReference>
<dbReference type="EMBL" id="BDSP01000011">
    <property type="protein sequence ID" value="GAX09675.1"/>
    <property type="molecule type" value="Genomic_DNA"/>
</dbReference>
<dbReference type="PRINTS" id="PR00380">
    <property type="entry name" value="KINESINHEAVY"/>
</dbReference>
<proteinExistence type="inferred from homology"/>
<dbReference type="SUPFAM" id="SSF52540">
    <property type="entry name" value="P-loop containing nucleoside triphosphate hydrolases"/>
    <property type="match status" value="1"/>
</dbReference>
<keyword evidence="2 5" id="KW-0067">ATP-binding</keyword>
<feature type="coiled-coil region" evidence="6">
    <location>
        <begin position="1811"/>
        <end position="1858"/>
    </location>
</feature>
<dbReference type="OrthoDB" id="3176171at2759"/>
<name>A0A1Z5J6P6_FISSO</name>
<feature type="region of interest" description="Disordered" evidence="7">
    <location>
        <begin position="1944"/>
        <end position="2010"/>
    </location>
</feature>
<comment type="similarity">
    <text evidence="5">Belongs to the TRAFAC class myosin-kinesin ATPase superfamily. Kinesin family.</text>
</comment>
<feature type="coiled-coil region" evidence="6">
    <location>
        <begin position="632"/>
        <end position="677"/>
    </location>
</feature>
<dbReference type="PROSITE" id="PS00411">
    <property type="entry name" value="KINESIN_MOTOR_1"/>
    <property type="match status" value="1"/>
</dbReference>
<keyword evidence="1 5" id="KW-0547">Nucleotide-binding</keyword>
<dbReference type="GO" id="GO:0008017">
    <property type="term" value="F:microtubule binding"/>
    <property type="evidence" value="ECO:0007669"/>
    <property type="project" value="InterPro"/>
</dbReference>
<feature type="coiled-coil region" evidence="6">
    <location>
        <begin position="1555"/>
        <end position="1611"/>
    </location>
</feature>
<feature type="coiled-coil region" evidence="6">
    <location>
        <begin position="720"/>
        <end position="747"/>
    </location>
</feature>
<dbReference type="InterPro" id="IPR036961">
    <property type="entry name" value="Kinesin_motor_dom_sf"/>
</dbReference>
<dbReference type="PANTHER" id="PTHR47968:SF75">
    <property type="entry name" value="CENTROMERE-ASSOCIATED PROTEIN E"/>
    <property type="match status" value="1"/>
</dbReference>
<evidence type="ECO:0000256" key="5">
    <source>
        <dbReference type="PROSITE-ProRule" id="PRU00283"/>
    </source>
</evidence>
<dbReference type="PROSITE" id="PS50067">
    <property type="entry name" value="KINESIN_MOTOR_2"/>
    <property type="match status" value="1"/>
</dbReference>
<evidence type="ECO:0000259" key="8">
    <source>
        <dbReference type="PROSITE" id="PS50067"/>
    </source>
</evidence>
<dbReference type="Pfam" id="PF00225">
    <property type="entry name" value="Kinesin"/>
    <property type="match status" value="1"/>
</dbReference>
<dbReference type="GO" id="GO:0003777">
    <property type="term" value="F:microtubule motor activity"/>
    <property type="evidence" value="ECO:0007669"/>
    <property type="project" value="InterPro"/>
</dbReference>
<comment type="caution">
    <text evidence="9">The sequence shown here is derived from an EMBL/GenBank/DDBJ whole genome shotgun (WGS) entry which is preliminary data.</text>
</comment>
<dbReference type="Gene3D" id="3.40.850.10">
    <property type="entry name" value="Kinesin motor domain"/>
    <property type="match status" value="1"/>
</dbReference>
<feature type="coiled-coil region" evidence="6">
    <location>
        <begin position="877"/>
        <end position="1065"/>
    </location>
</feature>
<feature type="binding site" evidence="5">
    <location>
        <begin position="141"/>
        <end position="148"/>
    </location>
    <ligand>
        <name>ATP</name>
        <dbReference type="ChEBI" id="CHEBI:30616"/>
    </ligand>
</feature>
<feature type="compositionally biased region" description="Basic and acidic residues" evidence="7">
    <location>
        <begin position="1"/>
        <end position="11"/>
    </location>
</feature>
<feature type="coiled-coil region" evidence="6">
    <location>
        <begin position="1097"/>
        <end position="1303"/>
    </location>
</feature>
<evidence type="ECO:0000256" key="1">
    <source>
        <dbReference type="ARBA" id="ARBA00022741"/>
    </source>
</evidence>
<feature type="coiled-coil region" evidence="6">
    <location>
        <begin position="797"/>
        <end position="852"/>
    </location>
</feature>
<keyword evidence="10" id="KW-1185">Reference proteome</keyword>
<feature type="coiled-coil region" evidence="6">
    <location>
        <begin position="1332"/>
        <end position="1427"/>
    </location>
</feature>
<accession>A0A1Z5J6P6</accession>
<dbReference type="InterPro" id="IPR027417">
    <property type="entry name" value="P-loop_NTPase"/>
</dbReference>
<evidence type="ECO:0000256" key="3">
    <source>
        <dbReference type="ARBA" id="ARBA00023054"/>
    </source>
</evidence>
<dbReference type="Proteomes" id="UP000198406">
    <property type="component" value="Unassembled WGS sequence"/>
</dbReference>
<dbReference type="InterPro" id="IPR019821">
    <property type="entry name" value="Kinesin_motor_CS"/>
</dbReference>
<dbReference type="GO" id="GO:0007018">
    <property type="term" value="P:microtubule-based movement"/>
    <property type="evidence" value="ECO:0007669"/>
    <property type="project" value="InterPro"/>
</dbReference>
<evidence type="ECO:0000313" key="10">
    <source>
        <dbReference type="Proteomes" id="UP000198406"/>
    </source>
</evidence>
<feature type="region of interest" description="Disordered" evidence="7">
    <location>
        <begin position="1"/>
        <end position="47"/>
    </location>
</feature>
<organism evidence="9 10">
    <name type="scientific">Fistulifera solaris</name>
    <name type="common">Oleaginous diatom</name>
    <dbReference type="NCBI Taxonomy" id="1519565"/>
    <lineage>
        <taxon>Eukaryota</taxon>
        <taxon>Sar</taxon>
        <taxon>Stramenopiles</taxon>
        <taxon>Ochrophyta</taxon>
        <taxon>Bacillariophyta</taxon>
        <taxon>Bacillariophyceae</taxon>
        <taxon>Bacillariophycidae</taxon>
        <taxon>Naviculales</taxon>
        <taxon>Naviculaceae</taxon>
        <taxon>Fistulifera</taxon>
    </lineage>
</organism>
<feature type="domain" description="Kinesin motor" evidence="8">
    <location>
        <begin position="52"/>
        <end position="396"/>
    </location>
</feature>
<dbReference type="GO" id="GO:0005524">
    <property type="term" value="F:ATP binding"/>
    <property type="evidence" value="ECO:0007669"/>
    <property type="project" value="UniProtKB-UniRule"/>
</dbReference>
<dbReference type="InterPro" id="IPR001752">
    <property type="entry name" value="Kinesin_motor_dom"/>
</dbReference>
<evidence type="ECO:0000256" key="6">
    <source>
        <dbReference type="SAM" id="Coils"/>
    </source>
</evidence>
<keyword evidence="4 5" id="KW-0505">Motor protein</keyword>
<feature type="coiled-coil region" evidence="6">
    <location>
        <begin position="1905"/>
        <end position="1939"/>
    </location>
</feature>
<feature type="coiled-coil region" evidence="6">
    <location>
        <begin position="545"/>
        <end position="589"/>
    </location>
</feature>